<dbReference type="OrthoDB" id="5329385at2759"/>
<feature type="compositionally biased region" description="Basic residues" evidence="1">
    <location>
        <begin position="28"/>
        <end position="37"/>
    </location>
</feature>
<evidence type="ECO:0000256" key="1">
    <source>
        <dbReference type="SAM" id="MobiDB-lite"/>
    </source>
</evidence>
<evidence type="ECO:0000313" key="2">
    <source>
        <dbReference type="EMBL" id="RPA99956.1"/>
    </source>
</evidence>
<name>A0A3N4JP61_9PEZI</name>
<keyword evidence="3" id="KW-1185">Reference proteome</keyword>
<feature type="region of interest" description="Disordered" evidence="1">
    <location>
        <begin position="22"/>
        <end position="76"/>
    </location>
</feature>
<gene>
    <name evidence="2" type="ORF">L873DRAFT_1827715</name>
</gene>
<organism evidence="2 3">
    <name type="scientific">Choiromyces venosus 120613-1</name>
    <dbReference type="NCBI Taxonomy" id="1336337"/>
    <lineage>
        <taxon>Eukaryota</taxon>
        <taxon>Fungi</taxon>
        <taxon>Dikarya</taxon>
        <taxon>Ascomycota</taxon>
        <taxon>Pezizomycotina</taxon>
        <taxon>Pezizomycetes</taxon>
        <taxon>Pezizales</taxon>
        <taxon>Tuberaceae</taxon>
        <taxon>Choiromyces</taxon>
    </lineage>
</organism>
<proteinExistence type="predicted"/>
<dbReference type="Pfam" id="PF17119">
    <property type="entry name" value="MMU163"/>
    <property type="match status" value="1"/>
</dbReference>
<dbReference type="STRING" id="1336337.A0A3N4JP61"/>
<protein>
    <submittedName>
        <fullName evidence="2">Uncharacterized protein</fullName>
    </submittedName>
</protein>
<evidence type="ECO:0000313" key="3">
    <source>
        <dbReference type="Proteomes" id="UP000276215"/>
    </source>
</evidence>
<dbReference type="AlphaFoldDB" id="A0A3N4JP61"/>
<sequence>MLKHTLRQSTLRRPLLPALLRSGAQRKSSPHHPHPHPHPNPSPHPQPSYFAVSIPTLDTSPPTPSGDHTPPSERSINLGRTLQTLTSHLPTLLQSPLPLDILSPSITLNLFPSTHPHLPMVRGRVAYVAALWTSPVAWGRLPGRNRRLQVLSQRMLKNEEGEEVLVVRWRSCEADEFCGVFLFEFDEKIYL</sequence>
<accession>A0A3N4JP61</accession>
<dbReference type="Proteomes" id="UP000276215">
    <property type="component" value="Unassembled WGS sequence"/>
</dbReference>
<reference evidence="2 3" key="1">
    <citation type="journal article" date="2018" name="Nat. Ecol. Evol.">
        <title>Pezizomycetes genomes reveal the molecular basis of ectomycorrhizal truffle lifestyle.</title>
        <authorList>
            <person name="Murat C."/>
            <person name="Payen T."/>
            <person name="Noel B."/>
            <person name="Kuo A."/>
            <person name="Morin E."/>
            <person name="Chen J."/>
            <person name="Kohler A."/>
            <person name="Krizsan K."/>
            <person name="Balestrini R."/>
            <person name="Da Silva C."/>
            <person name="Montanini B."/>
            <person name="Hainaut M."/>
            <person name="Levati E."/>
            <person name="Barry K.W."/>
            <person name="Belfiori B."/>
            <person name="Cichocki N."/>
            <person name="Clum A."/>
            <person name="Dockter R.B."/>
            <person name="Fauchery L."/>
            <person name="Guy J."/>
            <person name="Iotti M."/>
            <person name="Le Tacon F."/>
            <person name="Lindquist E.A."/>
            <person name="Lipzen A."/>
            <person name="Malagnac F."/>
            <person name="Mello A."/>
            <person name="Molinier V."/>
            <person name="Miyauchi S."/>
            <person name="Poulain J."/>
            <person name="Riccioni C."/>
            <person name="Rubini A."/>
            <person name="Sitrit Y."/>
            <person name="Splivallo R."/>
            <person name="Traeger S."/>
            <person name="Wang M."/>
            <person name="Zifcakova L."/>
            <person name="Wipf D."/>
            <person name="Zambonelli A."/>
            <person name="Paolocci F."/>
            <person name="Nowrousian M."/>
            <person name="Ottonello S."/>
            <person name="Baldrian P."/>
            <person name="Spatafora J.W."/>
            <person name="Henrissat B."/>
            <person name="Nagy L.G."/>
            <person name="Aury J.M."/>
            <person name="Wincker P."/>
            <person name="Grigoriev I.V."/>
            <person name="Bonfante P."/>
            <person name="Martin F.M."/>
        </authorList>
    </citation>
    <scope>NUCLEOTIDE SEQUENCE [LARGE SCALE GENOMIC DNA]</scope>
    <source>
        <strain evidence="2 3">120613-1</strain>
    </source>
</reference>
<dbReference type="EMBL" id="ML120383">
    <property type="protein sequence ID" value="RPA99956.1"/>
    <property type="molecule type" value="Genomic_DNA"/>
</dbReference>
<dbReference type="InterPro" id="IPR031342">
    <property type="entry name" value="Mug163-like"/>
</dbReference>